<dbReference type="Proteomes" id="UP001195769">
    <property type="component" value="Unassembled WGS sequence"/>
</dbReference>
<name>A0AAD4E7T7_9AGAM</name>
<reference evidence="2" key="1">
    <citation type="journal article" date="2020" name="New Phytol.">
        <title>Comparative genomics reveals dynamic genome evolution in host specialist ectomycorrhizal fungi.</title>
        <authorList>
            <person name="Lofgren L.A."/>
            <person name="Nguyen N.H."/>
            <person name="Vilgalys R."/>
            <person name="Ruytinx J."/>
            <person name="Liao H.L."/>
            <person name="Branco S."/>
            <person name="Kuo A."/>
            <person name="LaButti K."/>
            <person name="Lipzen A."/>
            <person name="Andreopoulos W."/>
            <person name="Pangilinan J."/>
            <person name="Riley R."/>
            <person name="Hundley H."/>
            <person name="Na H."/>
            <person name="Barry K."/>
            <person name="Grigoriev I.V."/>
            <person name="Stajich J.E."/>
            <person name="Kennedy P.G."/>
        </authorList>
    </citation>
    <scope>NUCLEOTIDE SEQUENCE</scope>
    <source>
        <strain evidence="2">FC203</strain>
    </source>
</reference>
<feature type="compositionally biased region" description="Polar residues" evidence="1">
    <location>
        <begin position="291"/>
        <end position="300"/>
    </location>
</feature>
<feature type="region of interest" description="Disordered" evidence="1">
    <location>
        <begin position="263"/>
        <end position="323"/>
    </location>
</feature>
<dbReference type="RefSeq" id="XP_041226796.1">
    <property type="nucleotide sequence ID" value="XM_041366921.1"/>
</dbReference>
<sequence length="877" mass="99576">MNNNLCVFARDGQVYTSLTAHSLPDAIPYESCWDPHEDYDTSPDDSDTPLTTCWAYGARLWFPLIPLNPSFDGPIFGCLNHSRFSLHTEVDNQGKHVLHRDIRGKWADLEQKLLWCQERLGAGLLIPWGTKLPRAPTTYGYQRSHADANLAKKVAIRSRNAFLLIATTCSWHIMSHHHHGSNRAWMAILTDDPHHPIPAEWVLELSRSFQAQLPMFEKFSIPIWVCFPQNVSAAVNSSLCHYIPSAAAITRATEQWDQKHDNAWGQLDDSTWGQPEESQNAPKWDDALGWAQNSGAQPVSNVPEPHTDSLFPTPQPHSGQKRGEDWKAFFARRCEENKRKEETETPARQQSRQSRERVAMNHSIPGKSSTAVVFEWQPNDEFGGFCQRVRLTKAEIPTTWMSYSTSTRVYDSFRNQWDLCDVLDPSSVPDGDWEEDHFPLALAPSEPTPAPPPPPPPLSSFMRDIETYFGCYEVAPSAQYTRNVERFMSILHFHLGYRLAASTSTPRGRSTTFNDWTHKMQWAHLCKLVGDDPTNITSIPDTQKHVITCFIGYLVTLPQSQLSDIPPDLWDLGPNSSLSVLNAHIRVSYAQQPKQRFYIIELLSSNLVPWKLAVPDAITVVMCLRHDWGSDITKIVCNLLEKGIAIKMLQPISVPPHAWHPLMELHTYSLGHVFSPKDRRLPHFRPVYADYIVYKQHRHKFMNQPCARVALLHGGLIWRLALHSLSFNVLPSVLDGISRQAVPFGLMLDINGQTYFDDELSEEEVDFMCGMYHVHTNDGNVEIVSWWPRPQAWAVSGLNVGFWSSQCESWFQSCLDNIRQGVSRKRHKSTNDANSPMTGTQWKGSLKFNLGTSKMMKNVNAACCSFLDTKASAFTEN</sequence>
<accession>A0AAD4E7T7</accession>
<evidence type="ECO:0000256" key="1">
    <source>
        <dbReference type="SAM" id="MobiDB-lite"/>
    </source>
</evidence>
<evidence type="ECO:0000313" key="2">
    <source>
        <dbReference type="EMBL" id="KAG1901221.1"/>
    </source>
</evidence>
<keyword evidence="3" id="KW-1185">Reference proteome</keyword>
<feature type="region of interest" description="Disordered" evidence="1">
    <location>
        <begin position="337"/>
        <end position="359"/>
    </location>
</feature>
<evidence type="ECO:0000313" key="3">
    <source>
        <dbReference type="Proteomes" id="UP001195769"/>
    </source>
</evidence>
<dbReference type="AlphaFoldDB" id="A0AAD4E7T7"/>
<proteinExistence type="predicted"/>
<organism evidence="2 3">
    <name type="scientific">Suillus fuscotomentosus</name>
    <dbReference type="NCBI Taxonomy" id="1912939"/>
    <lineage>
        <taxon>Eukaryota</taxon>
        <taxon>Fungi</taxon>
        <taxon>Dikarya</taxon>
        <taxon>Basidiomycota</taxon>
        <taxon>Agaricomycotina</taxon>
        <taxon>Agaricomycetes</taxon>
        <taxon>Agaricomycetidae</taxon>
        <taxon>Boletales</taxon>
        <taxon>Suillineae</taxon>
        <taxon>Suillaceae</taxon>
        <taxon>Suillus</taxon>
    </lineage>
</organism>
<dbReference type="GeneID" id="64661219"/>
<comment type="caution">
    <text evidence="2">The sequence shown here is derived from an EMBL/GenBank/DDBJ whole genome shotgun (WGS) entry which is preliminary data.</text>
</comment>
<gene>
    <name evidence="2" type="ORF">F5891DRAFT_1187916</name>
</gene>
<feature type="compositionally biased region" description="Polar residues" evidence="1">
    <location>
        <begin position="268"/>
        <end position="281"/>
    </location>
</feature>
<protein>
    <submittedName>
        <fullName evidence="2">Uncharacterized protein</fullName>
    </submittedName>
</protein>
<dbReference type="EMBL" id="JABBWK010000023">
    <property type="protein sequence ID" value="KAG1901221.1"/>
    <property type="molecule type" value="Genomic_DNA"/>
</dbReference>